<reference evidence="2" key="1">
    <citation type="submission" date="2008-09" db="EMBL/GenBank/DDBJ databases">
        <title>Genetic variaton of Taeniidae 8 kDa glycoprotein.</title>
        <authorList>
            <person name="Jia W."/>
            <person name="Liu H."/>
            <person name="Yan H."/>
            <person name="Guo A."/>
            <person name="Zhang S."/>
            <person name="Fu B."/>
            <person name="Cai X."/>
        </authorList>
    </citation>
    <scope>NUCLEOTIDE SEQUENCE</scope>
    <source>
        <strain evidence="2">Tm8kDa-10</strain>
    </source>
</reference>
<dbReference type="EMBL" id="FJ205505">
    <property type="protein sequence ID" value="ACI42329.1"/>
    <property type="molecule type" value="Genomic_DNA"/>
</dbReference>
<organism evidence="2">
    <name type="scientific">Taenia multiceps</name>
    <name type="common">Coenurus tapeworm</name>
    <name type="synonym">Multiceps multiceps</name>
    <dbReference type="NCBI Taxonomy" id="94034"/>
    <lineage>
        <taxon>Eukaryota</taxon>
        <taxon>Metazoa</taxon>
        <taxon>Spiralia</taxon>
        <taxon>Lophotrochozoa</taxon>
        <taxon>Platyhelminthes</taxon>
        <taxon>Cestoda</taxon>
        <taxon>Eucestoda</taxon>
        <taxon>Cyclophyllidea</taxon>
        <taxon>Taeniidae</taxon>
        <taxon>Taenia</taxon>
    </lineage>
</organism>
<evidence type="ECO:0000313" key="2">
    <source>
        <dbReference type="EMBL" id="ACI42329.1"/>
    </source>
</evidence>
<dbReference type="Pfam" id="PF05596">
    <property type="entry name" value="Taeniidae_ag"/>
    <property type="match status" value="1"/>
</dbReference>
<proteinExistence type="predicted"/>
<keyword evidence="1" id="KW-0732">Signal</keyword>
<feature type="chain" id="PRO_5002844265" evidence="1">
    <location>
        <begin position="20"/>
        <end position="85"/>
    </location>
</feature>
<name>B6E478_TAEMU</name>
<accession>B6E478</accession>
<dbReference type="InterPro" id="IPR008860">
    <property type="entry name" value="Taeniidae_ag"/>
</dbReference>
<sequence length="85" mass="9837">MRAYIVLLALTVFVAAVLTWENEREDVGKSTKKRIEFIRNFFEEDPTGKQIAQLAKDWNATALEDKDKVRASLDQYCRDLENKTA</sequence>
<evidence type="ECO:0000256" key="1">
    <source>
        <dbReference type="SAM" id="SignalP"/>
    </source>
</evidence>
<protein>
    <submittedName>
        <fullName evidence="2">8 kDa glycoprotein</fullName>
    </submittedName>
</protein>
<feature type="signal peptide" evidence="1">
    <location>
        <begin position="1"/>
        <end position="19"/>
    </location>
</feature>
<dbReference type="AlphaFoldDB" id="B6E478"/>